<keyword evidence="3" id="KW-0808">Transferase</keyword>
<dbReference type="GO" id="GO:1902554">
    <property type="term" value="C:serine/threonine protein kinase complex"/>
    <property type="evidence" value="ECO:0007669"/>
    <property type="project" value="TreeGrafter"/>
</dbReference>
<dbReference type="EMBL" id="WVUK01000052">
    <property type="protein sequence ID" value="KAF7494712.1"/>
    <property type="molecule type" value="Genomic_DNA"/>
</dbReference>
<feature type="domain" description="Protein kinase" evidence="2">
    <location>
        <begin position="42"/>
        <end position="334"/>
    </location>
</feature>
<dbReference type="InterPro" id="IPR047173">
    <property type="entry name" value="STRAD_A/B-like"/>
</dbReference>
<proteinExistence type="inferred from homology"/>
<dbReference type="GO" id="GO:0006611">
    <property type="term" value="P:protein export from nucleus"/>
    <property type="evidence" value="ECO:0007669"/>
    <property type="project" value="TreeGrafter"/>
</dbReference>
<comment type="similarity">
    <text evidence="1">Belongs to the protein kinase superfamily. STE Ser/Thr protein kinase family. STE20 subfamily.</text>
</comment>
<organism evidence="3">
    <name type="scientific">Sarcoptes scabiei</name>
    <name type="common">Itch mite</name>
    <name type="synonym">Acarus scabiei</name>
    <dbReference type="NCBI Taxonomy" id="52283"/>
    <lineage>
        <taxon>Eukaryota</taxon>
        <taxon>Metazoa</taxon>
        <taxon>Ecdysozoa</taxon>
        <taxon>Arthropoda</taxon>
        <taxon>Chelicerata</taxon>
        <taxon>Arachnida</taxon>
        <taxon>Acari</taxon>
        <taxon>Acariformes</taxon>
        <taxon>Sarcoptiformes</taxon>
        <taxon>Astigmata</taxon>
        <taxon>Psoroptidia</taxon>
        <taxon>Sarcoptoidea</taxon>
        <taxon>Sarcoptidae</taxon>
        <taxon>Sarcoptinae</taxon>
        <taxon>Sarcoptes</taxon>
    </lineage>
</organism>
<gene>
    <name evidence="3" type="ORF">SSS_3687</name>
</gene>
<dbReference type="SUPFAM" id="SSF56112">
    <property type="entry name" value="Protein kinase-like (PK-like)"/>
    <property type="match status" value="1"/>
</dbReference>
<dbReference type="AlphaFoldDB" id="A0A834VEM6"/>
<protein>
    <submittedName>
        <fullName evidence="3">STE20-related kinase adapter protein alpha</fullName>
    </submittedName>
</protein>
<dbReference type="GO" id="GO:0043539">
    <property type="term" value="F:protein serine/threonine kinase activator activity"/>
    <property type="evidence" value="ECO:0007669"/>
    <property type="project" value="InterPro"/>
</dbReference>
<dbReference type="Gene3D" id="1.10.510.10">
    <property type="entry name" value="Transferase(Phosphotransferase) domain 1"/>
    <property type="match status" value="1"/>
</dbReference>
<accession>A0A834VEM6</accession>
<dbReference type="PANTHER" id="PTHR48014">
    <property type="entry name" value="SERINE/THREONINE-PROTEIN KINASE FRAY2"/>
    <property type="match status" value="1"/>
</dbReference>
<dbReference type="Pfam" id="PF00069">
    <property type="entry name" value="Pkinase"/>
    <property type="match status" value="1"/>
</dbReference>
<dbReference type="PROSITE" id="PS50011">
    <property type="entry name" value="PROTEIN_KINASE_DOM"/>
    <property type="match status" value="1"/>
</dbReference>
<sequence>MVINIRRHLRNESQSLSIRSKSSQHENSLNLNQLKAWDSKHYQIHNLLCQSDDNVVKIFQGIHVSTNKPVAIKIIDVDCSDEYLETVCHEISTINSLQHDNIMPMLASFVDGPLLWNVMSNAQLGSADLWSKPNGLSELAIALIVKDVLSALNYLHKKGIIHRAVCGSHILINSNGSCMLTGLKYSTTVLQKGRWQPNIHQYPKNSVKLLNFLAPEILEQNLIGYNSKSDIYSLGIVCCELANGCTPFEDIVLTEMLLDKLTGNFPRPLDSTCEEILNFPLDCEDITPEVRSKYDMYKNRTYTPWFHTFTIELCLNFDSCSRPTASELINHHFVKQTKKCHRNLVELLMTSDSSSSPLPNHRNYNRIQNEKMFMLETKIRPTGSAASNHPEKITIDEAKCLEPNVKISEAIKNLRVSDDSTQFEIDWIF</sequence>
<evidence type="ECO:0000259" key="2">
    <source>
        <dbReference type="PROSITE" id="PS50011"/>
    </source>
</evidence>
<dbReference type="Gene3D" id="3.30.200.20">
    <property type="entry name" value="Phosphorylase Kinase, domain 1"/>
    <property type="match status" value="1"/>
</dbReference>
<dbReference type="InterPro" id="IPR000719">
    <property type="entry name" value="Prot_kinase_dom"/>
</dbReference>
<evidence type="ECO:0000256" key="1">
    <source>
        <dbReference type="ARBA" id="ARBA00008874"/>
    </source>
</evidence>
<dbReference type="GO" id="GO:0005524">
    <property type="term" value="F:ATP binding"/>
    <property type="evidence" value="ECO:0007669"/>
    <property type="project" value="InterPro"/>
</dbReference>
<reference evidence="4" key="3">
    <citation type="submission" date="2022-06" db="UniProtKB">
        <authorList>
            <consortium name="EnsemblMetazoa"/>
        </authorList>
    </citation>
    <scope>IDENTIFICATION</scope>
</reference>
<dbReference type="Proteomes" id="UP000070412">
    <property type="component" value="Unassembled WGS sequence"/>
</dbReference>
<dbReference type="EnsemblMetazoa" id="SSS_3687s_mrna">
    <property type="protein sequence ID" value="KAF7494712.1"/>
    <property type="gene ID" value="SSS_3687"/>
</dbReference>
<name>A0A834VEM6_SARSC</name>
<dbReference type="OMA" id="TVCHEIS"/>
<dbReference type="OrthoDB" id="840771at2759"/>
<dbReference type="InterPro" id="IPR011009">
    <property type="entry name" value="Kinase-like_dom_sf"/>
</dbReference>
<evidence type="ECO:0000313" key="3">
    <source>
        <dbReference type="EMBL" id="KAF7494712.1"/>
    </source>
</evidence>
<dbReference type="PANTHER" id="PTHR48014:SF21">
    <property type="entry name" value="SERINE_THREONINE-PROTEIN KINASE FRAY2"/>
    <property type="match status" value="1"/>
</dbReference>
<evidence type="ECO:0000313" key="4">
    <source>
        <dbReference type="EnsemblMetazoa" id="KAF7494712.1"/>
    </source>
</evidence>
<reference evidence="3" key="2">
    <citation type="submission" date="2020-01" db="EMBL/GenBank/DDBJ databases">
        <authorList>
            <person name="Korhonen P.K.K."/>
            <person name="Guangxu M.G."/>
            <person name="Wang T.W."/>
            <person name="Stroehlein A.J.S."/>
            <person name="Young N.D."/>
            <person name="Ang C.-S.A."/>
            <person name="Fernando D.W.F."/>
            <person name="Lu H.L."/>
            <person name="Taylor S.T."/>
            <person name="Ehtesham M.E.M."/>
            <person name="Najaraj S.H.N."/>
            <person name="Harsha G.H.G."/>
            <person name="Madugundu A.M."/>
            <person name="Renuse S.R."/>
            <person name="Holt D.H."/>
            <person name="Pandey A.P."/>
            <person name="Papenfuss A.P."/>
            <person name="Gasser R.B.G."/>
            <person name="Fischer K.F."/>
        </authorList>
    </citation>
    <scope>NUCLEOTIDE SEQUENCE</scope>
    <source>
        <strain evidence="3">SSS_KF_BRIS2020</strain>
    </source>
</reference>
<dbReference type="GO" id="GO:0004672">
    <property type="term" value="F:protein kinase activity"/>
    <property type="evidence" value="ECO:0007669"/>
    <property type="project" value="InterPro"/>
</dbReference>
<keyword evidence="5" id="KW-1185">Reference proteome</keyword>
<reference evidence="5" key="1">
    <citation type="journal article" date="2020" name="PLoS Negl. Trop. Dis.">
        <title>High-quality nuclear genome for Sarcoptes scabiei-A critical resource for a neglected parasite.</title>
        <authorList>
            <person name="Korhonen P.K."/>
            <person name="Gasser R.B."/>
            <person name="Ma G."/>
            <person name="Wang T."/>
            <person name="Stroehlein A.J."/>
            <person name="Young N.D."/>
            <person name="Ang C.S."/>
            <person name="Fernando D.D."/>
            <person name="Lu H.C."/>
            <person name="Taylor S."/>
            <person name="Reynolds S.L."/>
            <person name="Mofiz E."/>
            <person name="Najaraj S.H."/>
            <person name="Gowda H."/>
            <person name="Madugundu A."/>
            <person name="Renuse S."/>
            <person name="Holt D."/>
            <person name="Pandey A."/>
            <person name="Papenfuss A.T."/>
            <person name="Fischer K."/>
        </authorList>
    </citation>
    <scope>NUCLEOTIDE SEQUENCE [LARGE SCALE GENOMIC DNA]</scope>
</reference>
<keyword evidence="3" id="KW-0418">Kinase</keyword>
<evidence type="ECO:0000313" key="5">
    <source>
        <dbReference type="Proteomes" id="UP000070412"/>
    </source>
</evidence>